<feature type="domain" description="Amine oxidase" evidence="1">
    <location>
        <begin position="26"/>
        <end position="514"/>
    </location>
</feature>
<evidence type="ECO:0000313" key="3">
    <source>
        <dbReference type="Proteomes" id="UP000295345"/>
    </source>
</evidence>
<accession>A0A4R4TJA0</accession>
<dbReference type="Proteomes" id="UP000295345">
    <property type="component" value="Unassembled WGS sequence"/>
</dbReference>
<dbReference type="InterPro" id="IPR036188">
    <property type="entry name" value="FAD/NAD-bd_sf"/>
</dbReference>
<dbReference type="Gene3D" id="3.50.50.60">
    <property type="entry name" value="FAD/NAD(P)-binding domain"/>
    <property type="match status" value="2"/>
</dbReference>
<proteinExistence type="predicted"/>
<dbReference type="PANTHER" id="PTHR43734:SF3">
    <property type="entry name" value="B-CAROTENE KETOLASE"/>
    <property type="match status" value="1"/>
</dbReference>
<dbReference type="AlphaFoldDB" id="A0A4R4TJA0"/>
<dbReference type="InterPro" id="IPR002937">
    <property type="entry name" value="Amino_oxidase"/>
</dbReference>
<dbReference type="EMBL" id="SMKI01000110">
    <property type="protein sequence ID" value="TDC75352.1"/>
    <property type="molecule type" value="Genomic_DNA"/>
</dbReference>
<comment type="caution">
    <text evidence="2">The sequence shown here is derived from an EMBL/GenBank/DDBJ whole genome shotgun (WGS) entry which is preliminary data.</text>
</comment>
<dbReference type="OrthoDB" id="9774675at2"/>
<gene>
    <name evidence="2" type="ORF">E1283_12750</name>
</gene>
<evidence type="ECO:0000313" key="2">
    <source>
        <dbReference type="EMBL" id="TDC75352.1"/>
    </source>
</evidence>
<keyword evidence="3" id="KW-1185">Reference proteome</keyword>
<dbReference type="PANTHER" id="PTHR43734">
    <property type="entry name" value="PHYTOENE DESATURASE"/>
    <property type="match status" value="1"/>
</dbReference>
<dbReference type="RefSeq" id="WP_132818108.1">
    <property type="nucleotide sequence ID" value="NZ_SMKI01000110.1"/>
</dbReference>
<protein>
    <submittedName>
        <fullName evidence="2">NAD(P)/FAD-dependent oxidoreductase</fullName>
    </submittedName>
</protein>
<reference evidence="2 3" key="1">
    <citation type="submission" date="2019-03" db="EMBL/GenBank/DDBJ databases">
        <title>Draft genome sequences of novel Actinobacteria.</title>
        <authorList>
            <person name="Sahin N."/>
            <person name="Ay H."/>
            <person name="Saygin H."/>
        </authorList>
    </citation>
    <scope>NUCLEOTIDE SEQUENCE [LARGE SCALE GENOMIC DNA]</scope>
    <source>
        <strain evidence="2 3">DSM 41900</strain>
    </source>
</reference>
<evidence type="ECO:0000259" key="1">
    <source>
        <dbReference type="Pfam" id="PF01593"/>
    </source>
</evidence>
<dbReference type="GO" id="GO:0016491">
    <property type="term" value="F:oxidoreductase activity"/>
    <property type="evidence" value="ECO:0007669"/>
    <property type="project" value="InterPro"/>
</dbReference>
<dbReference type="PROSITE" id="PS51257">
    <property type="entry name" value="PROKAR_LIPOPROTEIN"/>
    <property type="match status" value="1"/>
</dbReference>
<organism evidence="2 3">
    <name type="scientific">Streptomyces hainanensis</name>
    <dbReference type="NCBI Taxonomy" id="402648"/>
    <lineage>
        <taxon>Bacteria</taxon>
        <taxon>Bacillati</taxon>
        <taxon>Actinomycetota</taxon>
        <taxon>Actinomycetes</taxon>
        <taxon>Kitasatosporales</taxon>
        <taxon>Streptomycetaceae</taxon>
        <taxon>Streptomyces</taxon>
    </lineage>
</organism>
<name>A0A4R4TJA0_9ACTN</name>
<dbReference type="SUPFAM" id="SSF51905">
    <property type="entry name" value="FAD/NAD(P)-binding domain"/>
    <property type="match status" value="1"/>
</dbReference>
<dbReference type="Pfam" id="PF01593">
    <property type="entry name" value="Amino_oxidase"/>
    <property type="match status" value="1"/>
</dbReference>
<sequence>MPRERPPGTSERGTGRPRVIIVGGGIAGLASGCYAQMSGMDTRIFERHVLPGGGCTAWARKGYVFDYCIEWLLGTAAGNEAHQVWRELGALDGKSVRNFEMFNRVVGEDGRAVTFYRDPDRLERHLLELSPEDAEPIRAFCRYLRRFTELEGLFSFLKPKALLTPREKLRTLRTLLPAMGLFYRTATTQMESFTERFKDPLLRRAFPFIFFQDHETFPLLPYLFNLAAAYHDNAGFPQGGSLGLSRSIERRYLELGGDISYRARVRQILVEEGRAVGVELRDGTRHFADHVIGACDGRTMIYDLLGGRYTGPRITRLYTDLMHRPQTIYHGVVSAFVGFRGDVAPDAPHSTTYLLRPEDVERLPGVLQRSLVVQLRSRYSDGFAPPGHSVIHCTYFSDYAYWKSLRQDSRREYRARKAQVAEFIRDFLDREHPGLAERVEVLDVATPATHHRYTGTIDGSILGWKSFSDADDVLTKVVNKDRMRLPGLAGFSMAGQWVHSGGLISAAASGRFAVQFLCDELGVPFRAWESEEREAWHPGLLGHLPQLDKPVRLDTRS</sequence>